<dbReference type="GO" id="GO:0019748">
    <property type="term" value="P:secondary metabolic process"/>
    <property type="evidence" value="ECO:0007669"/>
    <property type="project" value="TreeGrafter"/>
</dbReference>
<sequence length="389" mass="43890">MNLDIRKSLYGVSLAGIIFALALAGCSKVAPGSGTSEGSEALSERLLLKDWMPEPVHKAGNSQIPKAKYPVIDLHAHAYAKTEEEVDRRVEIMDEAGIEKSLILTKATGEEFVEIRDLYGKYPDRFEVYCGIDYAGYDQEGWSQKAVEQLRMDVEAGCKGLGELHDKGAGMGGAPGPGMHPNDPRMDPIFEEAAKLNLPVNLHVAEPIWMYEPMDSTNDGLMRAYTWQVKNQDEIVGHDGMIDLLDKTLERHPNTTFVAAHLANTSNDFSLLADLLDKHPNLYADIAARFAEFSTIPRTTADFFEEYQDRIVYGTDYGFETFPDDPDKPYGNNTTTLEMFRMTFRVLESRDEHFYMTDLVGYRWPMYGLDLSDEVLKKIYRENALKIIE</sequence>
<keyword evidence="1" id="KW-0456">Lyase</keyword>
<dbReference type="Gene3D" id="3.20.20.140">
    <property type="entry name" value="Metal-dependent hydrolases"/>
    <property type="match status" value="1"/>
</dbReference>
<dbReference type="InterPro" id="IPR032466">
    <property type="entry name" value="Metal_Hydrolase"/>
</dbReference>
<dbReference type="PANTHER" id="PTHR21240">
    <property type="entry name" value="2-AMINO-3-CARBOXYLMUCONATE-6-SEMIALDEHYDE DECARBOXYLASE"/>
    <property type="match status" value="1"/>
</dbReference>
<proteinExistence type="predicted"/>
<organism evidence="3 4">
    <name type="scientific">Fodinibius sediminis</name>
    <dbReference type="NCBI Taxonomy" id="1214077"/>
    <lineage>
        <taxon>Bacteria</taxon>
        <taxon>Pseudomonadati</taxon>
        <taxon>Balneolota</taxon>
        <taxon>Balneolia</taxon>
        <taxon>Balneolales</taxon>
        <taxon>Balneolaceae</taxon>
        <taxon>Fodinibius</taxon>
    </lineage>
</organism>
<reference evidence="3 4" key="1">
    <citation type="submission" date="2017-05" db="EMBL/GenBank/DDBJ databases">
        <authorList>
            <person name="Varghese N."/>
            <person name="Submissions S."/>
        </authorList>
    </citation>
    <scope>NUCLEOTIDE SEQUENCE [LARGE SCALE GENOMIC DNA]</scope>
    <source>
        <strain evidence="3 4">DSM 21194</strain>
    </source>
</reference>
<keyword evidence="4" id="KW-1185">Reference proteome</keyword>
<dbReference type="PANTHER" id="PTHR21240:SF28">
    <property type="entry name" value="ISO-OROTATE DECARBOXYLASE (EUROFUNG)"/>
    <property type="match status" value="1"/>
</dbReference>
<dbReference type="PROSITE" id="PS51257">
    <property type="entry name" value="PROKAR_LIPOPROTEIN"/>
    <property type="match status" value="1"/>
</dbReference>
<name>A0A521BZP9_9BACT</name>
<gene>
    <name evidence="3" type="ORF">SAMN06265218_104218</name>
</gene>
<feature type="domain" description="Amidohydrolase-related" evidence="2">
    <location>
        <begin position="141"/>
        <end position="387"/>
    </location>
</feature>
<evidence type="ECO:0000313" key="4">
    <source>
        <dbReference type="Proteomes" id="UP000317593"/>
    </source>
</evidence>
<dbReference type="InterPro" id="IPR006680">
    <property type="entry name" value="Amidohydro-rel"/>
</dbReference>
<evidence type="ECO:0000259" key="2">
    <source>
        <dbReference type="Pfam" id="PF04909"/>
    </source>
</evidence>
<dbReference type="RefSeq" id="WP_142713726.1">
    <property type="nucleotide sequence ID" value="NZ_FXTH01000004.1"/>
</dbReference>
<evidence type="ECO:0000256" key="1">
    <source>
        <dbReference type="ARBA" id="ARBA00023239"/>
    </source>
</evidence>
<dbReference type="EMBL" id="FXTH01000004">
    <property type="protein sequence ID" value="SMO52679.1"/>
    <property type="molecule type" value="Genomic_DNA"/>
</dbReference>
<dbReference type="AlphaFoldDB" id="A0A521BZP9"/>
<dbReference type="GO" id="GO:0005737">
    <property type="term" value="C:cytoplasm"/>
    <property type="evidence" value="ECO:0007669"/>
    <property type="project" value="TreeGrafter"/>
</dbReference>
<protein>
    <submittedName>
        <fullName evidence="3">Predicted metal-dependent hydrolase, TIM-barrel fold</fullName>
    </submittedName>
</protein>
<dbReference type="Pfam" id="PF04909">
    <property type="entry name" value="Amidohydro_2"/>
    <property type="match status" value="1"/>
</dbReference>
<dbReference type="SUPFAM" id="SSF51556">
    <property type="entry name" value="Metallo-dependent hydrolases"/>
    <property type="match status" value="1"/>
</dbReference>
<dbReference type="GO" id="GO:0016787">
    <property type="term" value="F:hydrolase activity"/>
    <property type="evidence" value="ECO:0007669"/>
    <property type="project" value="UniProtKB-KW"/>
</dbReference>
<evidence type="ECO:0000313" key="3">
    <source>
        <dbReference type="EMBL" id="SMO52679.1"/>
    </source>
</evidence>
<accession>A0A521BZP9</accession>
<dbReference type="InterPro" id="IPR032465">
    <property type="entry name" value="ACMSD"/>
</dbReference>
<dbReference type="Proteomes" id="UP000317593">
    <property type="component" value="Unassembled WGS sequence"/>
</dbReference>
<dbReference type="OrthoDB" id="644687at2"/>
<keyword evidence="3" id="KW-0378">Hydrolase</keyword>
<dbReference type="GO" id="GO:0016831">
    <property type="term" value="F:carboxy-lyase activity"/>
    <property type="evidence" value="ECO:0007669"/>
    <property type="project" value="InterPro"/>
</dbReference>